<keyword evidence="7" id="KW-0573">Peptidoglycan synthesis</keyword>
<keyword evidence="6" id="KW-0133">Cell shape</keyword>
<dbReference type="GO" id="GO:0005576">
    <property type="term" value="C:extracellular region"/>
    <property type="evidence" value="ECO:0007669"/>
    <property type="project" value="TreeGrafter"/>
</dbReference>
<dbReference type="PROSITE" id="PS52029">
    <property type="entry name" value="LD_TPASE"/>
    <property type="match status" value="1"/>
</dbReference>
<accession>A0A0W8G3Y8</accession>
<organism evidence="10">
    <name type="scientific">hydrocarbon metagenome</name>
    <dbReference type="NCBI Taxonomy" id="938273"/>
    <lineage>
        <taxon>unclassified sequences</taxon>
        <taxon>metagenomes</taxon>
        <taxon>ecological metagenomes</taxon>
    </lineage>
</organism>
<evidence type="ECO:0000256" key="5">
    <source>
        <dbReference type="ARBA" id="ARBA00022801"/>
    </source>
</evidence>
<dbReference type="EMBL" id="LNQE01000277">
    <property type="protein sequence ID" value="KUG27880.1"/>
    <property type="molecule type" value="Genomic_DNA"/>
</dbReference>
<dbReference type="PANTHER" id="PTHR30582:SF24">
    <property type="entry name" value="L,D-TRANSPEPTIDASE ERFK_SRFK-RELATED"/>
    <property type="match status" value="1"/>
</dbReference>
<dbReference type="GO" id="GO:0008360">
    <property type="term" value="P:regulation of cell shape"/>
    <property type="evidence" value="ECO:0007669"/>
    <property type="project" value="UniProtKB-KW"/>
</dbReference>
<dbReference type="CDD" id="cd16913">
    <property type="entry name" value="YkuD_like"/>
    <property type="match status" value="1"/>
</dbReference>
<evidence type="ECO:0000256" key="7">
    <source>
        <dbReference type="ARBA" id="ARBA00022984"/>
    </source>
</evidence>
<dbReference type="UniPathway" id="UPA00219"/>
<evidence type="ECO:0000256" key="3">
    <source>
        <dbReference type="ARBA" id="ARBA00022676"/>
    </source>
</evidence>
<sequence>MAYVLEQLRRPAPVKPGDRLDAAGRDHYERKNRYMIEVFLADNTMILYEKQPDGVRRPAKSYRVATPAGDVEAPAGWGVITQIEFEPWWRPTENMKRRARQKGRSLPDVMPPGVKNPMGPFKMHLSHGFAYRIHGNNDPKSIGRRVTNGCIRMRNDEGLELARILDVGTEVVISGHASPAAGQGVEAFAPRP</sequence>
<comment type="similarity">
    <text evidence="2">Belongs to the YkuD family.</text>
</comment>
<dbReference type="InterPro" id="IPR038063">
    <property type="entry name" value="Transpep_catalytic_dom"/>
</dbReference>
<evidence type="ECO:0000256" key="4">
    <source>
        <dbReference type="ARBA" id="ARBA00022679"/>
    </source>
</evidence>
<gene>
    <name evidence="10" type="ORF">ASZ90_002248</name>
</gene>
<dbReference type="AlphaFoldDB" id="A0A0W8G3Y8"/>
<keyword evidence="8" id="KW-0961">Cell wall biogenesis/degradation</keyword>
<dbReference type="Pfam" id="PF03734">
    <property type="entry name" value="YkuD"/>
    <property type="match status" value="1"/>
</dbReference>
<evidence type="ECO:0000256" key="1">
    <source>
        <dbReference type="ARBA" id="ARBA00004752"/>
    </source>
</evidence>
<proteinExistence type="inferred from homology"/>
<evidence type="ECO:0000259" key="9">
    <source>
        <dbReference type="PROSITE" id="PS52029"/>
    </source>
</evidence>
<dbReference type="SUPFAM" id="SSF141523">
    <property type="entry name" value="L,D-transpeptidase catalytic domain-like"/>
    <property type="match status" value="1"/>
</dbReference>
<name>A0A0W8G3Y8_9ZZZZ</name>
<evidence type="ECO:0000256" key="8">
    <source>
        <dbReference type="ARBA" id="ARBA00023316"/>
    </source>
</evidence>
<dbReference type="InterPro" id="IPR050979">
    <property type="entry name" value="LD-transpeptidase"/>
</dbReference>
<keyword evidence="3" id="KW-0328">Glycosyltransferase</keyword>
<evidence type="ECO:0000313" key="10">
    <source>
        <dbReference type="EMBL" id="KUG27880.1"/>
    </source>
</evidence>
<keyword evidence="5" id="KW-0378">Hydrolase</keyword>
<dbReference type="GO" id="GO:0018104">
    <property type="term" value="P:peptidoglycan-protein cross-linking"/>
    <property type="evidence" value="ECO:0007669"/>
    <property type="project" value="TreeGrafter"/>
</dbReference>
<reference evidence="10" key="1">
    <citation type="journal article" date="2015" name="Proc. Natl. Acad. Sci. U.S.A.">
        <title>Networks of energetic and metabolic interactions define dynamics in microbial communities.</title>
        <authorList>
            <person name="Embree M."/>
            <person name="Liu J.K."/>
            <person name="Al-Bassam M.M."/>
            <person name="Zengler K."/>
        </authorList>
    </citation>
    <scope>NUCLEOTIDE SEQUENCE</scope>
</reference>
<evidence type="ECO:0000256" key="6">
    <source>
        <dbReference type="ARBA" id="ARBA00022960"/>
    </source>
</evidence>
<dbReference type="Gene3D" id="2.40.440.10">
    <property type="entry name" value="L,D-transpeptidase catalytic domain-like"/>
    <property type="match status" value="1"/>
</dbReference>
<dbReference type="GO" id="GO:0071555">
    <property type="term" value="P:cell wall organization"/>
    <property type="evidence" value="ECO:0007669"/>
    <property type="project" value="UniProtKB-KW"/>
</dbReference>
<dbReference type="GO" id="GO:0016757">
    <property type="term" value="F:glycosyltransferase activity"/>
    <property type="evidence" value="ECO:0007669"/>
    <property type="project" value="UniProtKB-KW"/>
</dbReference>
<keyword evidence="4" id="KW-0808">Transferase</keyword>
<protein>
    <recommendedName>
        <fullName evidence="9">L,D-TPase catalytic domain-containing protein</fullName>
    </recommendedName>
</protein>
<feature type="domain" description="L,D-TPase catalytic" evidence="9">
    <location>
        <begin position="34"/>
        <end position="174"/>
    </location>
</feature>
<evidence type="ECO:0000256" key="2">
    <source>
        <dbReference type="ARBA" id="ARBA00005992"/>
    </source>
</evidence>
<dbReference type="InterPro" id="IPR005490">
    <property type="entry name" value="LD_TPept_cat_dom"/>
</dbReference>
<dbReference type="GO" id="GO:0071972">
    <property type="term" value="F:peptidoglycan L,D-transpeptidase activity"/>
    <property type="evidence" value="ECO:0007669"/>
    <property type="project" value="TreeGrafter"/>
</dbReference>
<comment type="caution">
    <text evidence="10">The sequence shown here is derived from an EMBL/GenBank/DDBJ whole genome shotgun (WGS) entry which is preliminary data.</text>
</comment>
<comment type="pathway">
    <text evidence="1">Cell wall biogenesis; peptidoglycan biosynthesis.</text>
</comment>
<dbReference type="PANTHER" id="PTHR30582">
    <property type="entry name" value="L,D-TRANSPEPTIDASE"/>
    <property type="match status" value="1"/>
</dbReference>